<evidence type="ECO:0000256" key="10">
    <source>
        <dbReference type="ARBA" id="ARBA00023160"/>
    </source>
</evidence>
<evidence type="ECO:0000256" key="5">
    <source>
        <dbReference type="ARBA" id="ARBA00022857"/>
    </source>
</evidence>
<keyword evidence="4" id="KW-0276">Fatty acid metabolism</keyword>
<keyword evidence="7" id="KW-0560">Oxidoreductase</keyword>
<evidence type="ECO:0000256" key="8">
    <source>
        <dbReference type="ARBA" id="ARBA00023098"/>
    </source>
</evidence>
<dbReference type="Proteomes" id="UP000230423">
    <property type="component" value="Unassembled WGS sequence"/>
</dbReference>
<dbReference type="SUPFAM" id="SSF51735">
    <property type="entry name" value="NAD(P)-binding Rossmann-fold domains"/>
    <property type="match status" value="1"/>
</dbReference>
<evidence type="ECO:0000256" key="14">
    <source>
        <dbReference type="ARBA" id="ARBA00048843"/>
    </source>
</evidence>
<sequence length="333" mass="37016">MLSLRNGIISARWICAKQLVYSEYGDPTKVLKLQTIELPDKPPAGHVHVKWLAAPINPADLNTLQGVYPIKPPLPAVAGNEGYGRVEQVGEGVTAVRVGDHVLPAKAGQGIWRTDGHHKENEVFPIDNELPQEASATLQVNPPTAYRMLKDFVDLKPGDTIIQNGANSAVGKAVIQICRLRGIHSVNIVRKRDNLSDLVKELKELGADEVITEEQLAKEYRGKIKDVRLALNCVGGKSTLFLAATLGFRGCMIPTGPLIFKDIRLAGYWMSRWYEQPGNTEERKRMYAELGGWIKSEEFRTPSFEKRRLEEHAAAIEAAAVQFDKKQLFVMSE</sequence>
<dbReference type="GO" id="GO:0005739">
    <property type="term" value="C:mitochondrion"/>
    <property type="evidence" value="ECO:0007669"/>
    <property type="project" value="UniProtKB-SubCell"/>
</dbReference>
<comment type="similarity">
    <text evidence="2">Belongs to the zinc-containing alcohol dehydrogenase family. Quinone oxidoreductase subfamily.</text>
</comment>
<keyword evidence="3" id="KW-0444">Lipid biosynthesis</keyword>
<dbReference type="Pfam" id="PF08240">
    <property type="entry name" value="ADH_N"/>
    <property type="match status" value="1"/>
</dbReference>
<dbReference type="Gene3D" id="3.40.50.720">
    <property type="entry name" value="NAD(P)-binding Rossmann-like Domain"/>
    <property type="match status" value="1"/>
</dbReference>
<evidence type="ECO:0000256" key="2">
    <source>
        <dbReference type="ARBA" id="ARBA00010371"/>
    </source>
</evidence>
<dbReference type="InterPro" id="IPR020843">
    <property type="entry name" value="ER"/>
</dbReference>
<evidence type="ECO:0000256" key="12">
    <source>
        <dbReference type="ARBA" id="ARBA00041058"/>
    </source>
</evidence>
<keyword evidence="9" id="KW-0496">Mitochondrion</keyword>
<evidence type="ECO:0000256" key="3">
    <source>
        <dbReference type="ARBA" id="ARBA00022516"/>
    </source>
</evidence>
<dbReference type="EC" id="1.3.1.104" evidence="11"/>
<keyword evidence="6" id="KW-0809">Transit peptide</keyword>
<dbReference type="EMBL" id="KZ345296">
    <property type="protein sequence ID" value="PIO74348.1"/>
    <property type="molecule type" value="Genomic_DNA"/>
</dbReference>
<organism evidence="16 17">
    <name type="scientific">Teladorsagia circumcincta</name>
    <name type="common">Brown stomach worm</name>
    <name type="synonym">Ostertagia circumcincta</name>
    <dbReference type="NCBI Taxonomy" id="45464"/>
    <lineage>
        <taxon>Eukaryota</taxon>
        <taxon>Metazoa</taxon>
        <taxon>Ecdysozoa</taxon>
        <taxon>Nematoda</taxon>
        <taxon>Chromadorea</taxon>
        <taxon>Rhabditida</taxon>
        <taxon>Rhabditina</taxon>
        <taxon>Rhabditomorpha</taxon>
        <taxon>Strongyloidea</taxon>
        <taxon>Trichostrongylidae</taxon>
        <taxon>Teladorsagia</taxon>
    </lineage>
</organism>
<evidence type="ECO:0000256" key="7">
    <source>
        <dbReference type="ARBA" id="ARBA00023002"/>
    </source>
</evidence>
<evidence type="ECO:0000256" key="13">
    <source>
        <dbReference type="ARBA" id="ARBA00042123"/>
    </source>
</evidence>
<dbReference type="SMART" id="SM00829">
    <property type="entry name" value="PKS_ER"/>
    <property type="match status" value="1"/>
</dbReference>
<gene>
    <name evidence="16" type="ORF">TELCIR_03647</name>
</gene>
<dbReference type="InterPro" id="IPR036291">
    <property type="entry name" value="NAD(P)-bd_dom_sf"/>
</dbReference>
<name>A0A2G9UVS1_TELCI</name>
<evidence type="ECO:0000256" key="1">
    <source>
        <dbReference type="ARBA" id="ARBA00004173"/>
    </source>
</evidence>
<accession>A0A2G9UVS1</accession>
<keyword evidence="8" id="KW-0443">Lipid metabolism</keyword>
<dbReference type="InterPro" id="IPR011032">
    <property type="entry name" value="GroES-like_sf"/>
</dbReference>
<keyword evidence="17" id="KW-1185">Reference proteome</keyword>
<dbReference type="GO" id="GO:0141148">
    <property type="term" value="F:enoyl-[acyl-carrier-protein] reductase (NADPH) activity"/>
    <property type="evidence" value="ECO:0007669"/>
    <property type="project" value="UniProtKB-EC"/>
</dbReference>
<dbReference type="PANTHER" id="PTHR43981">
    <property type="entry name" value="ENOYL-[ACYL-CARRIER-PROTEIN] REDUCTASE, MITOCHONDRIAL"/>
    <property type="match status" value="1"/>
</dbReference>
<evidence type="ECO:0000256" key="6">
    <source>
        <dbReference type="ARBA" id="ARBA00022946"/>
    </source>
</evidence>
<dbReference type="SUPFAM" id="SSF50129">
    <property type="entry name" value="GroES-like"/>
    <property type="match status" value="1"/>
</dbReference>
<evidence type="ECO:0000256" key="11">
    <source>
        <dbReference type="ARBA" id="ARBA00038963"/>
    </source>
</evidence>
<comment type="subcellular location">
    <subcellularLocation>
        <location evidence="1">Mitochondrion</location>
    </subcellularLocation>
</comment>
<feature type="domain" description="Enoyl reductase (ER)" evidence="15">
    <location>
        <begin position="25"/>
        <end position="331"/>
    </location>
</feature>
<evidence type="ECO:0000256" key="4">
    <source>
        <dbReference type="ARBA" id="ARBA00022832"/>
    </source>
</evidence>
<protein>
    <recommendedName>
        <fullName evidence="12">Enoyl-[acyl-carrier-protein] reductase, mitochondrial</fullName>
        <ecNumber evidence="11">1.3.1.104</ecNumber>
    </recommendedName>
    <alternativeName>
        <fullName evidence="13">2-enoyl thioester reductase</fullName>
    </alternativeName>
</protein>
<evidence type="ECO:0000313" key="16">
    <source>
        <dbReference type="EMBL" id="PIO74348.1"/>
    </source>
</evidence>
<dbReference type="InterPro" id="IPR013154">
    <property type="entry name" value="ADH-like_N"/>
</dbReference>
<dbReference type="AlphaFoldDB" id="A0A2G9UVS1"/>
<keyword evidence="5" id="KW-0521">NADP</keyword>
<dbReference type="GO" id="GO:0006633">
    <property type="term" value="P:fatty acid biosynthetic process"/>
    <property type="evidence" value="ECO:0007669"/>
    <property type="project" value="UniProtKB-KW"/>
</dbReference>
<dbReference type="Gene3D" id="3.90.180.10">
    <property type="entry name" value="Medium-chain alcohol dehydrogenases, catalytic domain"/>
    <property type="match status" value="1"/>
</dbReference>
<comment type="catalytic activity">
    <reaction evidence="14">
        <text>a 2,3-saturated acyl-[ACP] + NADP(+) = a (2E)-enoyl-[ACP] + NADPH + H(+)</text>
        <dbReference type="Rhea" id="RHEA:22564"/>
        <dbReference type="Rhea" id="RHEA-COMP:9925"/>
        <dbReference type="Rhea" id="RHEA-COMP:9926"/>
        <dbReference type="ChEBI" id="CHEBI:15378"/>
        <dbReference type="ChEBI" id="CHEBI:57783"/>
        <dbReference type="ChEBI" id="CHEBI:58349"/>
        <dbReference type="ChEBI" id="CHEBI:78784"/>
        <dbReference type="ChEBI" id="CHEBI:78785"/>
        <dbReference type="EC" id="1.3.1.104"/>
    </reaction>
</comment>
<evidence type="ECO:0000259" key="15">
    <source>
        <dbReference type="SMART" id="SM00829"/>
    </source>
</evidence>
<evidence type="ECO:0000313" key="17">
    <source>
        <dbReference type="Proteomes" id="UP000230423"/>
    </source>
</evidence>
<reference evidence="16 17" key="1">
    <citation type="submission" date="2015-09" db="EMBL/GenBank/DDBJ databases">
        <title>Draft genome of the parasitic nematode Teladorsagia circumcincta isolate WARC Sus (inbred).</title>
        <authorList>
            <person name="Mitreva M."/>
        </authorList>
    </citation>
    <scope>NUCLEOTIDE SEQUENCE [LARGE SCALE GENOMIC DNA]</scope>
    <source>
        <strain evidence="16 17">S</strain>
    </source>
</reference>
<dbReference type="InterPro" id="IPR051034">
    <property type="entry name" value="Mito_Enoyl-ACP_Reductase"/>
</dbReference>
<dbReference type="PANTHER" id="PTHR43981:SF2">
    <property type="entry name" value="ENOYL-[ACYL-CARRIER-PROTEIN] REDUCTASE, MITOCHONDRIAL"/>
    <property type="match status" value="1"/>
</dbReference>
<evidence type="ECO:0000256" key="9">
    <source>
        <dbReference type="ARBA" id="ARBA00023128"/>
    </source>
</evidence>
<dbReference type="OrthoDB" id="7482721at2759"/>
<keyword evidence="10" id="KW-0275">Fatty acid biosynthesis</keyword>
<dbReference type="CDD" id="cd08290">
    <property type="entry name" value="ETR"/>
    <property type="match status" value="1"/>
</dbReference>
<proteinExistence type="inferred from homology"/>